<evidence type="ECO:0000256" key="1">
    <source>
        <dbReference type="ARBA" id="ARBA00022670"/>
    </source>
</evidence>
<dbReference type="GO" id="GO:0051603">
    <property type="term" value="P:proteolysis involved in protein catabolic process"/>
    <property type="evidence" value="ECO:0007669"/>
    <property type="project" value="TreeGrafter"/>
</dbReference>
<dbReference type="GO" id="GO:0004222">
    <property type="term" value="F:metalloendopeptidase activity"/>
    <property type="evidence" value="ECO:0007669"/>
    <property type="project" value="InterPro"/>
</dbReference>
<dbReference type="AlphaFoldDB" id="A0A450Y904"/>
<dbReference type="EMBL" id="CAADFS010000003">
    <property type="protein sequence ID" value="VFK38008.1"/>
    <property type="molecule type" value="Genomic_DNA"/>
</dbReference>
<evidence type="ECO:0000256" key="2">
    <source>
        <dbReference type="ARBA" id="ARBA00022723"/>
    </source>
</evidence>
<evidence type="ECO:0000256" key="3">
    <source>
        <dbReference type="ARBA" id="ARBA00022801"/>
    </source>
</evidence>
<comment type="similarity">
    <text evidence="6">Belongs to the peptidase M48 family.</text>
</comment>
<reference evidence="8" key="1">
    <citation type="submission" date="2019-02" db="EMBL/GenBank/DDBJ databases">
        <authorList>
            <person name="Gruber-Vodicka R. H."/>
            <person name="Seah K. B. B."/>
        </authorList>
    </citation>
    <scope>NUCLEOTIDE SEQUENCE</scope>
    <source>
        <strain evidence="8">BECK_BZ123</strain>
    </source>
</reference>
<evidence type="ECO:0000256" key="6">
    <source>
        <dbReference type="RuleBase" id="RU003983"/>
    </source>
</evidence>
<dbReference type="PANTHER" id="PTHR22726:SF24">
    <property type="entry name" value="M48 FAMILY METALLOPEPTIDASE"/>
    <property type="match status" value="1"/>
</dbReference>
<dbReference type="InterPro" id="IPR051156">
    <property type="entry name" value="Mito/Outer_Membr_Metalloprot"/>
</dbReference>
<keyword evidence="5 6" id="KW-0482">Metalloprotease</keyword>
<name>A0A450Y904_9GAMM</name>
<keyword evidence="3 6" id="KW-0378">Hydrolase</keyword>
<gene>
    <name evidence="8" type="ORF">BECKTC1821D_GA0114238_10039</name>
</gene>
<dbReference type="GO" id="GO:0016020">
    <property type="term" value="C:membrane"/>
    <property type="evidence" value="ECO:0007669"/>
    <property type="project" value="TreeGrafter"/>
</dbReference>
<keyword evidence="2" id="KW-0479">Metal-binding</keyword>
<comment type="cofactor">
    <cofactor evidence="6">
        <name>Zn(2+)</name>
        <dbReference type="ChEBI" id="CHEBI:29105"/>
    </cofactor>
    <text evidence="6">Binds 1 zinc ion per subunit.</text>
</comment>
<evidence type="ECO:0000259" key="7">
    <source>
        <dbReference type="Pfam" id="PF01435"/>
    </source>
</evidence>
<evidence type="ECO:0000256" key="5">
    <source>
        <dbReference type="ARBA" id="ARBA00023049"/>
    </source>
</evidence>
<dbReference type="CDD" id="cd07331">
    <property type="entry name" value="M48C_Oma1_like"/>
    <property type="match status" value="1"/>
</dbReference>
<evidence type="ECO:0000256" key="4">
    <source>
        <dbReference type="ARBA" id="ARBA00022833"/>
    </source>
</evidence>
<feature type="domain" description="Peptidase M48" evidence="7">
    <location>
        <begin position="85"/>
        <end position="271"/>
    </location>
</feature>
<accession>A0A450Y904</accession>
<dbReference type="PANTHER" id="PTHR22726">
    <property type="entry name" value="METALLOENDOPEPTIDASE OMA1"/>
    <property type="match status" value="1"/>
</dbReference>
<organism evidence="8">
    <name type="scientific">Candidatus Kentrum sp. TC</name>
    <dbReference type="NCBI Taxonomy" id="2126339"/>
    <lineage>
        <taxon>Bacteria</taxon>
        <taxon>Pseudomonadati</taxon>
        <taxon>Pseudomonadota</taxon>
        <taxon>Gammaproteobacteria</taxon>
        <taxon>Candidatus Kentrum</taxon>
    </lineage>
</organism>
<protein>
    <submittedName>
        <fullName evidence="8">Peptidase family M48</fullName>
    </submittedName>
</protein>
<dbReference type="Pfam" id="PF01435">
    <property type="entry name" value="Peptidase_M48"/>
    <property type="match status" value="1"/>
</dbReference>
<sequence length="288" mass="31386">MAKKYLHLCIEDPRQSLVATIFSGKIGMFRAFSLFLMSFLITACATSPTGRSQFIAFPEQMLARQGAAAFAEMKTRTPASANTKTRRYVSCVANALLETMGEKPSRWEVVVFADKQLNAFALPGRKIGVYEGILRAATNQHMLAAVIGHEIGHVQARHGNERVSASAAGELALKAIQIIGSGSSPQSSGLDPRVLSAIGIGIEYGILRPYSRDHESEADRMGLALMARAGFDPKQSVTLWRNMAKLSGGAPPEFLSTHPSSKTRIRDLRKAVPTVMPFYRAVRHKPNC</sequence>
<evidence type="ECO:0000313" key="8">
    <source>
        <dbReference type="EMBL" id="VFK38008.1"/>
    </source>
</evidence>
<proteinExistence type="inferred from homology"/>
<dbReference type="GO" id="GO:0046872">
    <property type="term" value="F:metal ion binding"/>
    <property type="evidence" value="ECO:0007669"/>
    <property type="project" value="UniProtKB-KW"/>
</dbReference>
<dbReference type="InterPro" id="IPR001915">
    <property type="entry name" value="Peptidase_M48"/>
</dbReference>
<keyword evidence="4 6" id="KW-0862">Zinc</keyword>
<keyword evidence="1 6" id="KW-0645">Protease</keyword>
<dbReference type="Gene3D" id="3.30.2010.10">
    <property type="entry name" value="Metalloproteases ('zincins'), catalytic domain"/>
    <property type="match status" value="1"/>
</dbReference>